<proteinExistence type="predicted"/>
<comment type="caution">
    <text evidence="7">The sequence shown here is derived from an EMBL/GenBank/DDBJ whole genome shotgun (WGS) entry which is preliminary data.</text>
</comment>
<evidence type="ECO:0000313" key="7">
    <source>
        <dbReference type="EMBL" id="CAB3232766.1"/>
    </source>
</evidence>
<feature type="domain" description="Myb/SANT-like DNA-binding" evidence="6">
    <location>
        <begin position="1"/>
        <end position="56"/>
    </location>
</feature>
<evidence type="ECO:0000256" key="2">
    <source>
        <dbReference type="ARBA" id="ARBA00016807"/>
    </source>
</evidence>
<evidence type="ECO:0000256" key="3">
    <source>
        <dbReference type="ARBA" id="ARBA00023015"/>
    </source>
</evidence>
<evidence type="ECO:0000259" key="6">
    <source>
        <dbReference type="Pfam" id="PF13873"/>
    </source>
</evidence>
<dbReference type="PANTHER" id="PTHR45913">
    <property type="entry name" value="EPM2A-INTERACTING PROTEIN 1"/>
    <property type="match status" value="1"/>
</dbReference>
<accession>A0A8S0ZHL1</accession>
<dbReference type="PANTHER" id="PTHR45913:SF19">
    <property type="entry name" value="LOW QUALITY PROTEIN: ZINC FINGER BED DOMAIN-CONTAINING PROTEIN 5-LIKE"/>
    <property type="match status" value="1"/>
</dbReference>
<comment type="function">
    <text evidence="5">Involved in transvection phenomena (= synapsis-dependent gene expression), where the synaptic pairing of chromosomes carrying genes with which zeste interacts influences the expression of these genes. Zeste binds to DNA and stimulates transcription from a nearby promoter.</text>
</comment>
<evidence type="ECO:0000313" key="8">
    <source>
        <dbReference type="Proteomes" id="UP000494256"/>
    </source>
</evidence>
<organism evidence="7 8">
    <name type="scientific">Arctia plantaginis</name>
    <name type="common">Wood tiger moth</name>
    <name type="synonym">Phalaena plantaginis</name>
    <dbReference type="NCBI Taxonomy" id="874455"/>
    <lineage>
        <taxon>Eukaryota</taxon>
        <taxon>Metazoa</taxon>
        <taxon>Ecdysozoa</taxon>
        <taxon>Arthropoda</taxon>
        <taxon>Hexapoda</taxon>
        <taxon>Insecta</taxon>
        <taxon>Pterygota</taxon>
        <taxon>Neoptera</taxon>
        <taxon>Endopterygota</taxon>
        <taxon>Lepidoptera</taxon>
        <taxon>Glossata</taxon>
        <taxon>Ditrysia</taxon>
        <taxon>Noctuoidea</taxon>
        <taxon>Erebidae</taxon>
        <taxon>Arctiinae</taxon>
        <taxon>Arctia</taxon>
    </lineage>
</organism>
<dbReference type="InterPro" id="IPR028002">
    <property type="entry name" value="Myb_DNA-bind_5"/>
</dbReference>
<dbReference type="AlphaFoldDB" id="A0A8S0ZHL1"/>
<dbReference type="OrthoDB" id="69229at2759"/>
<protein>
    <recommendedName>
        <fullName evidence="2">Regulatory protein zeste</fullName>
    </recommendedName>
</protein>
<reference evidence="7 8" key="1">
    <citation type="submission" date="2020-04" db="EMBL/GenBank/DDBJ databases">
        <authorList>
            <person name="Wallbank WR R."/>
            <person name="Pardo Diaz C."/>
            <person name="Kozak K."/>
            <person name="Martin S."/>
            <person name="Jiggins C."/>
            <person name="Moest M."/>
            <person name="Warren A I."/>
            <person name="Byers J.R.P. K."/>
            <person name="Montejo-Kovacevich G."/>
            <person name="Yen C E."/>
        </authorList>
    </citation>
    <scope>NUCLEOTIDE SEQUENCE [LARGE SCALE GENOMIC DNA]</scope>
</reference>
<dbReference type="Pfam" id="PF13873">
    <property type="entry name" value="Myb_DNA-bind_5"/>
    <property type="match status" value="1"/>
</dbReference>
<name>A0A8S0ZHL1_ARCPL</name>
<evidence type="ECO:0000256" key="5">
    <source>
        <dbReference type="ARBA" id="ARBA00025466"/>
    </source>
</evidence>
<evidence type="ECO:0000256" key="4">
    <source>
        <dbReference type="ARBA" id="ARBA00023163"/>
    </source>
</evidence>
<keyword evidence="4" id="KW-0804">Transcription</keyword>
<dbReference type="EMBL" id="CADEBD010000291">
    <property type="protein sequence ID" value="CAB3232766.1"/>
    <property type="molecule type" value="Genomic_DNA"/>
</dbReference>
<dbReference type="Proteomes" id="UP000494256">
    <property type="component" value="Unassembled WGS sequence"/>
</dbReference>
<evidence type="ECO:0000256" key="1">
    <source>
        <dbReference type="ARBA" id="ARBA00011764"/>
    </source>
</evidence>
<gene>
    <name evidence="7" type="ORF">APLA_LOCUS5808</name>
</gene>
<comment type="subunit">
    <text evidence="1">Self-associates forming complexes of several hundred monomers.</text>
</comment>
<sequence>MDIVENRKTDGTSQKKKTEAWEDIACHYNNSPNVSQRANAAQLKKMWQNLKTKARDAKTLEALKKWTGGPAPPAIGSEETQFLSILPTIMPTIEVEIDSDIIQSSTSQFSETNDDDGVYWQNKKNRMMDMEVRVLGEESSEKVLEASYELSLLIAKAKKSHTIGETLVKPCLLKAADIILGPETKQKNSQIPLSDNTVKRRIDDMAEDIKNQHLTDEFKLYFPDSCNNIMYRLASDPIHVGIDMLPDTLQEQAL</sequence>
<keyword evidence="3" id="KW-0805">Transcription regulation</keyword>